<dbReference type="GO" id="GO:0006281">
    <property type="term" value="P:DNA repair"/>
    <property type="evidence" value="ECO:0007669"/>
    <property type="project" value="UniProtKB-UniRule"/>
</dbReference>
<dbReference type="InterPro" id="IPR006084">
    <property type="entry name" value="XPG/Rad2"/>
</dbReference>
<dbReference type="SMART" id="SM00485">
    <property type="entry name" value="XPGN"/>
    <property type="match status" value="1"/>
</dbReference>
<dbReference type="GO" id="GO:0017108">
    <property type="term" value="F:5'-flap endonuclease activity"/>
    <property type="evidence" value="ECO:0007669"/>
    <property type="project" value="UniProtKB-UniRule"/>
</dbReference>
<keyword evidence="6 10" id="KW-0378">Hydrolase</keyword>
<keyword evidence="4 10" id="KW-0255">Endonuclease</keyword>
<gene>
    <name evidence="10 13" type="primary">fen</name>
    <name evidence="13" type="ORF">DSAG12_01527</name>
</gene>
<evidence type="ECO:0000256" key="9">
    <source>
        <dbReference type="ARBA" id="ARBA00023204"/>
    </source>
</evidence>
<accession>A0A5B9DAD6</accession>
<comment type="caution">
    <text evidence="10">Lacks conserved residue(s) required for the propagation of feature annotation.</text>
</comment>
<evidence type="ECO:0000256" key="1">
    <source>
        <dbReference type="ARBA" id="ARBA00022705"/>
    </source>
</evidence>
<keyword evidence="8 10" id="KW-0460">Magnesium</keyword>
<dbReference type="InterPro" id="IPR036279">
    <property type="entry name" value="5-3_exonuclease_C_sf"/>
</dbReference>
<feature type="binding site" evidence="10">
    <location>
        <position position="177"/>
    </location>
    <ligand>
        <name>Mg(2+)</name>
        <dbReference type="ChEBI" id="CHEBI:18420"/>
        <label>2</label>
    </ligand>
</feature>
<dbReference type="PANTHER" id="PTHR11081:SF9">
    <property type="entry name" value="FLAP ENDONUCLEASE 1"/>
    <property type="match status" value="1"/>
</dbReference>
<comment type="subunit">
    <text evidence="10">Interacts with PCNA. PCNA stimulates the nuclease activity without altering cleavage specificity.</text>
</comment>
<dbReference type="EMBL" id="CP042905">
    <property type="protein sequence ID" value="QEE15700.1"/>
    <property type="molecule type" value="Genomic_DNA"/>
</dbReference>
<evidence type="ECO:0000256" key="10">
    <source>
        <dbReference type="HAMAP-Rule" id="MF_00614"/>
    </source>
</evidence>
<dbReference type="OrthoDB" id="9593at2157"/>
<keyword evidence="7 10" id="KW-0269">Exonuclease</keyword>
<dbReference type="PANTHER" id="PTHR11081">
    <property type="entry name" value="FLAP ENDONUCLEASE FAMILY MEMBER"/>
    <property type="match status" value="1"/>
</dbReference>
<dbReference type="Pfam" id="PF00867">
    <property type="entry name" value="XPG_I"/>
    <property type="match status" value="1"/>
</dbReference>
<dbReference type="SMART" id="SM00484">
    <property type="entry name" value="XPGI"/>
    <property type="match status" value="1"/>
</dbReference>
<dbReference type="InterPro" id="IPR023426">
    <property type="entry name" value="Flap_endonuc"/>
</dbReference>
<feature type="binding site" evidence="10">
    <location>
        <position position="236"/>
    </location>
    <ligand>
        <name>Mg(2+)</name>
        <dbReference type="ChEBI" id="CHEBI:18420"/>
        <label>2</label>
    </ligand>
</feature>
<feature type="region of interest" description="Interaction with PCNA" evidence="10">
    <location>
        <begin position="341"/>
        <end position="349"/>
    </location>
</feature>
<dbReference type="InterPro" id="IPR006085">
    <property type="entry name" value="XPG_DNA_repair_N"/>
</dbReference>
<evidence type="ECO:0000256" key="3">
    <source>
        <dbReference type="ARBA" id="ARBA00022723"/>
    </source>
</evidence>
<reference evidence="13 14" key="1">
    <citation type="journal article" date="2020" name="Nature">
        <title>Isolation of an archaeon at the prokaryote-eukaryote interface.</title>
        <authorList>
            <person name="Imachi H."/>
            <person name="Nobu M.K."/>
            <person name="Nakahara N."/>
            <person name="Morono Y."/>
            <person name="Ogawara M."/>
            <person name="Takaki Y."/>
            <person name="Takano Y."/>
            <person name="Uematsu K."/>
            <person name="Ikuta T."/>
            <person name="Ito M."/>
            <person name="Matsui Y."/>
            <person name="Miyazaki M."/>
            <person name="Murata K."/>
            <person name="Saito Y."/>
            <person name="Sakai S."/>
            <person name="Song C."/>
            <person name="Tasumi E."/>
            <person name="Yamanaka Y."/>
            <person name="Yamaguchi T."/>
            <person name="Kamagata Y."/>
            <person name="Tamaki H."/>
            <person name="Takai K."/>
        </authorList>
    </citation>
    <scope>NUCLEOTIDE SEQUENCE [LARGE SCALE GENOMIC DNA]</scope>
    <source>
        <strain evidence="13 14">MK-D1</strain>
    </source>
</reference>
<dbReference type="GO" id="GO:0008409">
    <property type="term" value="F:5'-3' exonuclease activity"/>
    <property type="evidence" value="ECO:0007669"/>
    <property type="project" value="UniProtKB-UniRule"/>
</dbReference>
<keyword evidence="14" id="KW-1185">Reference proteome</keyword>
<evidence type="ECO:0000313" key="13">
    <source>
        <dbReference type="EMBL" id="QEE15700.1"/>
    </source>
</evidence>
<keyword evidence="9 10" id="KW-0234">DNA repair</keyword>
<keyword evidence="5 10" id="KW-0227">DNA damage</keyword>
<dbReference type="Pfam" id="PF00752">
    <property type="entry name" value="XPG_N"/>
    <property type="match status" value="1"/>
</dbReference>
<dbReference type="PRINTS" id="PR00853">
    <property type="entry name" value="XPGRADSUPER"/>
</dbReference>
<evidence type="ECO:0000256" key="8">
    <source>
        <dbReference type="ARBA" id="ARBA00022842"/>
    </source>
</evidence>
<dbReference type="GO" id="GO:0003677">
    <property type="term" value="F:DNA binding"/>
    <property type="evidence" value="ECO:0007669"/>
    <property type="project" value="UniProtKB-UniRule"/>
</dbReference>
<organism evidence="13 14">
    <name type="scientific">Promethearchaeum syntrophicum</name>
    <dbReference type="NCBI Taxonomy" id="2594042"/>
    <lineage>
        <taxon>Archaea</taxon>
        <taxon>Promethearchaeati</taxon>
        <taxon>Promethearchaeota</taxon>
        <taxon>Promethearchaeia</taxon>
        <taxon>Promethearchaeales</taxon>
        <taxon>Promethearchaeaceae</taxon>
        <taxon>Promethearchaeum</taxon>
    </lineage>
</organism>
<keyword evidence="1 10" id="KW-0235">DNA replication</keyword>
<dbReference type="InterPro" id="IPR029060">
    <property type="entry name" value="PIN-like_dom_sf"/>
</dbReference>
<dbReference type="GO" id="GO:0000287">
    <property type="term" value="F:magnesium ion binding"/>
    <property type="evidence" value="ECO:0007669"/>
    <property type="project" value="UniProtKB-UniRule"/>
</dbReference>
<sequence>MGVKLLELIKDVKKIITFENLLSKTIAIDAFNTLYQFLAIIRGVDGTPLKDYKGNVTSHLSGIFYRTLRIIEKDIKPIYVFDGPPNPMKMAEIQRRRIIRQDAGKKAKEAQDLGRIEEAAKFAQGSSKLNSSMIEESKELIAAMGIPVIQAAQDGEAQAAFLVQNGDAWAVASQDYDSFLFGADRIVRNLSQNRQRKVKSTTITIDLEWFNLNQILDHNHITREQLIDIGILSGVDFFPGISGVGTKTAFDLIKKYDNLDIMLEKNIVVRKKPISESISLDTIKQVRDIFLNPAINKDYQKPKWKHPDSDKIKEILCKRHNFSLERIDNALIRLKKKAGTTQKRIDSFF</sequence>
<dbReference type="InterPro" id="IPR006086">
    <property type="entry name" value="XPG-I_dom"/>
</dbReference>
<dbReference type="InterPro" id="IPR008918">
    <property type="entry name" value="HhH2"/>
</dbReference>
<evidence type="ECO:0000256" key="4">
    <source>
        <dbReference type="ARBA" id="ARBA00022759"/>
    </source>
</evidence>
<feature type="domain" description="XPG-I" evidence="11">
    <location>
        <begin position="142"/>
        <end position="212"/>
    </location>
</feature>
<dbReference type="NCBIfam" id="TIGR03674">
    <property type="entry name" value="fen_arch"/>
    <property type="match status" value="1"/>
</dbReference>
<protein>
    <recommendedName>
        <fullName evidence="10">Flap endonuclease 1</fullName>
        <shortName evidence="10">FEN-1</shortName>
        <ecNumber evidence="10">3.1.-.-</ecNumber>
    </recommendedName>
    <alternativeName>
        <fullName evidence="10">Flap structure-specific endonuclease 1</fullName>
    </alternativeName>
</protein>
<dbReference type="SMART" id="SM00279">
    <property type="entry name" value="HhH2"/>
    <property type="match status" value="1"/>
</dbReference>
<dbReference type="RefSeq" id="WP_147662602.1">
    <property type="nucleotide sequence ID" value="NZ_CP042905.2"/>
</dbReference>
<feature type="binding site" evidence="10">
    <location>
        <position position="175"/>
    </location>
    <ligand>
        <name>Mg(2+)</name>
        <dbReference type="ChEBI" id="CHEBI:18420"/>
        <label>2</label>
    </ligand>
</feature>
<keyword evidence="3 10" id="KW-0479">Metal-binding</keyword>
<dbReference type="InterPro" id="IPR019973">
    <property type="entry name" value="Flap_endonuc_arc"/>
</dbReference>
<proteinExistence type="inferred from homology"/>
<evidence type="ECO:0000256" key="6">
    <source>
        <dbReference type="ARBA" id="ARBA00022801"/>
    </source>
</evidence>
<feature type="binding site" evidence="10">
    <location>
        <position position="156"/>
    </location>
    <ligand>
        <name>Mg(2+)</name>
        <dbReference type="ChEBI" id="CHEBI:18420"/>
        <label>1</label>
    </ligand>
</feature>
<dbReference type="SUPFAM" id="SSF47807">
    <property type="entry name" value="5' to 3' exonuclease, C-terminal subdomain"/>
    <property type="match status" value="1"/>
</dbReference>
<comment type="function">
    <text evidence="10">Structure-specific nuclease with 5'-flap endonuclease and 5'-3' exonuclease activities involved in DNA replication and repair. During DNA replication, cleaves the 5'-overhanging flap structure that is generated by displacement synthesis when DNA polymerase encounters the 5'-end of a downstream Okazaki fragment. Binds the unpaired 3'-DNA end and kinks the DNA to facilitate 5' cleavage specificity. Cleaves one nucleotide into the double-stranded DNA from the junction in flap DNA, leaving a nick for ligation. Also involved in the base excision repair (BER) pathway. Acts as a genome stabilization factor that prevents flaps from equilibrating into structurs that lead to duplications and deletions. Also possesses 5'-3' exonuclease activity on nicked or gapped double-stranded DNA.</text>
</comment>
<name>A0A5B9DAD6_9ARCH</name>
<comment type="similarity">
    <text evidence="10">Belongs to the XPG/RAD2 endonuclease family. FEN1 subfamily.</text>
</comment>
<dbReference type="GeneID" id="41329521"/>
<evidence type="ECO:0000256" key="5">
    <source>
        <dbReference type="ARBA" id="ARBA00022763"/>
    </source>
</evidence>
<dbReference type="Gene3D" id="1.10.150.20">
    <property type="entry name" value="5' to 3' exonuclease, C-terminal subdomain"/>
    <property type="match status" value="1"/>
</dbReference>
<dbReference type="HAMAP" id="MF_00614">
    <property type="entry name" value="Fen"/>
    <property type="match status" value="1"/>
</dbReference>
<dbReference type="Gene3D" id="3.40.50.1010">
    <property type="entry name" value="5'-nuclease"/>
    <property type="match status" value="1"/>
</dbReference>
<dbReference type="EC" id="3.1.-.-" evidence="10"/>
<feature type="binding site" evidence="10">
    <location>
        <position position="29"/>
    </location>
    <ligand>
        <name>Mg(2+)</name>
        <dbReference type="ChEBI" id="CHEBI:18420"/>
        <label>1</label>
    </ligand>
</feature>
<dbReference type="SUPFAM" id="SSF88723">
    <property type="entry name" value="PIN domain-like"/>
    <property type="match status" value="1"/>
</dbReference>
<dbReference type="FunFam" id="3.40.50.1010:FF:000016">
    <property type="entry name" value="Flap endonuclease 1"/>
    <property type="match status" value="1"/>
</dbReference>
<evidence type="ECO:0000259" key="11">
    <source>
        <dbReference type="SMART" id="SM00484"/>
    </source>
</evidence>
<evidence type="ECO:0000313" key="14">
    <source>
        <dbReference type="Proteomes" id="UP000321408"/>
    </source>
</evidence>
<dbReference type="Proteomes" id="UP000321408">
    <property type="component" value="Chromosome"/>
</dbReference>
<feature type="binding site" evidence="10">
    <location>
        <position position="82"/>
    </location>
    <ligand>
        <name>Mg(2+)</name>
        <dbReference type="ChEBI" id="CHEBI:18420"/>
        <label>1</label>
    </ligand>
</feature>
<keyword evidence="2 10" id="KW-0540">Nuclease</keyword>
<dbReference type="GO" id="GO:0043137">
    <property type="term" value="P:DNA replication, removal of RNA primer"/>
    <property type="evidence" value="ECO:0007669"/>
    <property type="project" value="UniProtKB-UniRule"/>
</dbReference>
<reference evidence="13 14" key="2">
    <citation type="journal article" date="2024" name="Int. J. Syst. Evol. Microbiol.">
        <title>Promethearchaeum syntrophicum gen. nov., sp. nov., an anaerobic, obligately syntrophic archaeon, the first isolate of the lineage 'Asgard' archaea, and proposal of the new archaeal phylum Promethearchaeota phyl. nov. and kingdom Promethearchaeati regn. nov.</title>
        <authorList>
            <person name="Imachi H."/>
            <person name="Nobu M.K."/>
            <person name="Kato S."/>
            <person name="Takaki Y."/>
            <person name="Miyazaki M."/>
            <person name="Miyata M."/>
            <person name="Ogawara M."/>
            <person name="Saito Y."/>
            <person name="Sakai S."/>
            <person name="Tahara Y.O."/>
            <person name="Takano Y."/>
            <person name="Tasumi E."/>
            <person name="Uematsu K."/>
            <person name="Yoshimura T."/>
            <person name="Itoh T."/>
            <person name="Ohkuma M."/>
            <person name="Takai K."/>
        </authorList>
    </citation>
    <scope>NUCLEOTIDE SEQUENCE [LARGE SCALE GENOMIC DNA]</scope>
    <source>
        <strain evidence="13 14">MK-D1</strain>
    </source>
</reference>
<evidence type="ECO:0000256" key="7">
    <source>
        <dbReference type="ARBA" id="ARBA00022839"/>
    </source>
</evidence>
<dbReference type="AlphaFoldDB" id="A0A5B9DAD6"/>
<dbReference type="KEGG" id="psyt:DSAG12_01527"/>
<comment type="cofactor">
    <cofactor evidence="10">
        <name>Mg(2+)</name>
        <dbReference type="ChEBI" id="CHEBI:18420"/>
    </cofactor>
    <text evidence="10">Binds 2 magnesium ions per subunit. They probably participate in the reaction catalyzed by the enzyme. May bind an additional third magnesium ion after substrate binding.</text>
</comment>
<evidence type="ECO:0000259" key="12">
    <source>
        <dbReference type="SMART" id="SM00485"/>
    </source>
</evidence>
<evidence type="ECO:0000256" key="2">
    <source>
        <dbReference type="ARBA" id="ARBA00022722"/>
    </source>
</evidence>
<dbReference type="CDD" id="cd09867">
    <property type="entry name" value="PIN_FEN1"/>
    <property type="match status" value="1"/>
</dbReference>
<feature type="domain" description="XPG N-terminal" evidence="12">
    <location>
        <begin position="1"/>
        <end position="103"/>
    </location>
</feature>